<reference evidence="2" key="1">
    <citation type="submission" date="2017-07" db="EMBL/GenBank/DDBJ databases">
        <title>Taro Niue Genome Assembly and Annotation.</title>
        <authorList>
            <person name="Atibalentja N."/>
            <person name="Keating K."/>
            <person name="Fields C.J."/>
        </authorList>
    </citation>
    <scope>NUCLEOTIDE SEQUENCE</scope>
    <source>
        <strain evidence="2">Niue_2</strain>
        <tissue evidence="2">Leaf</tissue>
    </source>
</reference>
<dbReference type="Gene3D" id="3.30.420.10">
    <property type="entry name" value="Ribonuclease H-like superfamily/Ribonuclease H"/>
    <property type="match status" value="1"/>
</dbReference>
<dbReference type="CDD" id="cd06222">
    <property type="entry name" value="RNase_H_like"/>
    <property type="match status" value="1"/>
</dbReference>
<dbReference type="GO" id="GO:0003676">
    <property type="term" value="F:nucleic acid binding"/>
    <property type="evidence" value="ECO:0007669"/>
    <property type="project" value="InterPro"/>
</dbReference>
<proteinExistence type="predicted"/>
<dbReference type="InterPro" id="IPR002156">
    <property type="entry name" value="RNaseH_domain"/>
</dbReference>
<dbReference type="InterPro" id="IPR012337">
    <property type="entry name" value="RNaseH-like_sf"/>
</dbReference>
<dbReference type="InterPro" id="IPR044730">
    <property type="entry name" value="RNase_H-like_dom_plant"/>
</dbReference>
<gene>
    <name evidence="2" type="ORF">Taro_043806</name>
</gene>
<sequence>MEPQQPLDKASKLSRFIKLENFAEVIVKAPLLVGWIPLVNNYSINVDGACKGNPGACGGGGCFKDINGDFVFGFAYYYRTGNSLIAKTRAIHDGLRLSMERHLNVSVPYSDSAILVRAMTLGRLPHWAVFPWWRGICFMLQTLKPKIVHSFWEGNQVADSLASHEKNSEVKRAQLGVVPGWVTFMGSLPTGTVVGPVCWLGRHKWYQSLV</sequence>
<dbReference type="GO" id="GO:0004523">
    <property type="term" value="F:RNA-DNA hybrid ribonuclease activity"/>
    <property type="evidence" value="ECO:0007669"/>
    <property type="project" value="InterPro"/>
</dbReference>
<dbReference type="InterPro" id="IPR053151">
    <property type="entry name" value="RNase_H-like"/>
</dbReference>
<evidence type="ECO:0000313" key="3">
    <source>
        <dbReference type="Proteomes" id="UP000652761"/>
    </source>
</evidence>
<dbReference type="Pfam" id="PF13456">
    <property type="entry name" value="RVT_3"/>
    <property type="match status" value="1"/>
</dbReference>
<protein>
    <recommendedName>
        <fullName evidence="1">RNase H type-1 domain-containing protein</fullName>
    </recommendedName>
</protein>
<dbReference type="SUPFAM" id="SSF53098">
    <property type="entry name" value="Ribonuclease H-like"/>
    <property type="match status" value="1"/>
</dbReference>
<evidence type="ECO:0000259" key="1">
    <source>
        <dbReference type="Pfam" id="PF13456"/>
    </source>
</evidence>
<organism evidence="2 3">
    <name type="scientific">Colocasia esculenta</name>
    <name type="common">Wild taro</name>
    <name type="synonym">Arum esculentum</name>
    <dbReference type="NCBI Taxonomy" id="4460"/>
    <lineage>
        <taxon>Eukaryota</taxon>
        <taxon>Viridiplantae</taxon>
        <taxon>Streptophyta</taxon>
        <taxon>Embryophyta</taxon>
        <taxon>Tracheophyta</taxon>
        <taxon>Spermatophyta</taxon>
        <taxon>Magnoliopsida</taxon>
        <taxon>Liliopsida</taxon>
        <taxon>Araceae</taxon>
        <taxon>Aroideae</taxon>
        <taxon>Colocasieae</taxon>
        <taxon>Colocasia</taxon>
    </lineage>
</organism>
<evidence type="ECO:0000313" key="2">
    <source>
        <dbReference type="EMBL" id="MQM10908.1"/>
    </source>
</evidence>
<dbReference type="Proteomes" id="UP000652761">
    <property type="component" value="Unassembled WGS sequence"/>
</dbReference>
<dbReference type="AlphaFoldDB" id="A0A843WWP5"/>
<keyword evidence="3" id="KW-1185">Reference proteome</keyword>
<dbReference type="PANTHER" id="PTHR47723">
    <property type="entry name" value="OS05G0353850 PROTEIN"/>
    <property type="match status" value="1"/>
</dbReference>
<feature type="domain" description="RNase H type-1" evidence="1">
    <location>
        <begin position="45"/>
        <end position="164"/>
    </location>
</feature>
<accession>A0A843WWP5</accession>
<comment type="caution">
    <text evidence="2">The sequence shown here is derived from an EMBL/GenBank/DDBJ whole genome shotgun (WGS) entry which is preliminary data.</text>
</comment>
<dbReference type="EMBL" id="NMUH01004817">
    <property type="protein sequence ID" value="MQM10908.1"/>
    <property type="molecule type" value="Genomic_DNA"/>
</dbReference>
<dbReference type="PANTHER" id="PTHR47723:SF19">
    <property type="entry name" value="POLYNUCLEOTIDYL TRANSFERASE, RIBONUCLEASE H-LIKE SUPERFAMILY PROTEIN"/>
    <property type="match status" value="1"/>
</dbReference>
<name>A0A843WWP5_COLES</name>
<dbReference type="InterPro" id="IPR036397">
    <property type="entry name" value="RNaseH_sf"/>
</dbReference>